<organism evidence="2 3">
    <name type="scientific">Paenibacillus antri</name>
    <dbReference type="NCBI Taxonomy" id="2582848"/>
    <lineage>
        <taxon>Bacteria</taxon>
        <taxon>Bacillati</taxon>
        <taxon>Bacillota</taxon>
        <taxon>Bacilli</taxon>
        <taxon>Bacillales</taxon>
        <taxon>Paenibacillaceae</taxon>
        <taxon>Paenibacillus</taxon>
    </lineage>
</organism>
<sequence length="109" mass="12594">MSGPMTDVAEQELIRRRWSGEAPFAVYFYTPWCGTCRYGEKMLTVVRAMAPDAAMFKANVNFMPAVVQDWKIESVPCLAFVEEKRVTEKVYTMRSVEFLLERVRARLGM</sequence>
<reference evidence="2 3" key="1">
    <citation type="submission" date="2019-05" db="EMBL/GenBank/DDBJ databases">
        <authorList>
            <person name="Narsing Rao M.P."/>
            <person name="Li W.J."/>
        </authorList>
    </citation>
    <scope>NUCLEOTIDE SEQUENCE [LARGE SCALE GENOMIC DNA]</scope>
    <source>
        <strain evidence="2 3">SYSU_K30003</strain>
    </source>
</reference>
<gene>
    <name evidence="2" type="ORF">FE782_21145</name>
</gene>
<evidence type="ECO:0000259" key="1">
    <source>
        <dbReference type="Pfam" id="PF00085"/>
    </source>
</evidence>
<evidence type="ECO:0000313" key="3">
    <source>
        <dbReference type="Proteomes" id="UP000309676"/>
    </source>
</evidence>
<dbReference type="Gene3D" id="3.40.30.10">
    <property type="entry name" value="Glutaredoxin"/>
    <property type="match status" value="1"/>
</dbReference>
<dbReference type="SUPFAM" id="SSF52833">
    <property type="entry name" value="Thioredoxin-like"/>
    <property type="match status" value="1"/>
</dbReference>
<dbReference type="CDD" id="cd02947">
    <property type="entry name" value="TRX_family"/>
    <property type="match status" value="1"/>
</dbReference>
<dbReference type="OrthoDB" id="5784238at2"/>
<dbReference type="AlphaFoldDB" id="A0A5R9G2X2"/>
<evidence type="ECO:0000313" key="2">
    <source>
        <dbReference type="EMBL" id="TLS50181.1"/>
    </source>
</evidence>
<dbReference type="Pfam" id="PF00085">
    <property type="entry name" value="Thioredoxin"/>
    <property type="match status" value="1"/>
</dbReference>
<feature type="domain" description="Thioredoxin" evidence="1">
    <location>
        <begin position="21"/>
        <end position="101"/>
    </location>
</feature>
<dbReference type="Proteomes" id="UP000309676">
    <property type="component" value="Unassembled WGS sequence"/>
</dbReference>
<dbReference type="RefSeq" id="WP_138196335.1">
    <property type="nucleotide sequence ID" value="NZ_VCIW01000016.1"/>
</dbReference>
<protein>
    <submittedName>
        <fullName evidence="2">Thioredoxin family protein</fullName>
    </submittedName>
</protein>
<dbReference type="InterPro" id="IPR036249">
    <property type="entry name" value="Thioredoxin-like_sf"/>
</dbReference>
<comment type="caution">
    <text evidence="2">The sequence shown here is derived from an EMBL/GenBank/DDBJ whole genome shotgun (WGS) entry which is preliminary data.</text>
</comment>
<dbReference type="InterPro" id="IPR013766">
    <property type="entry name" value="Thioredoxin_domain"/>
</dbReference>
<dbReference type="EMBL" id="VCIW01000016">
    <property type="protein sequence ID" value="TLS50181.1"/>
    <property type="molecule type" value="Genomic_DNA"/>
</dbReference>
<accession>A0A5R9G2X2</accession>
<name>A0A5R9G2X2_9BACL</name>
<proteinExistence type="predicted"/>
<keyword evidence="3" id="KW-1185">Reference proteome</keyword>